<dbReference type="PANTHER" id="PTHR37981">
    <property type="entry name" value="LIPASE 2"/>
    <property type="match status" value="1"/>
</dbReference>
<protein>
    <recommendedName>
        <fullName evidence="3">SGNH hydrolase-type esterase domain-containing protein</fullName>
    </recommendedName>
</protein>
<dbReference type="Pfam" id="PF13472">
    <property type="entry name" value="Lipase_GDSL_2"/>
    <property type="match status" value="1"/>
</dbReference>
<feature type="domain" description="SGNH hydrolase-type esterase" evidence="3">
    <location>
        <begin position="23"/>
        <end position="275"/>
    </location>
</feature>
<dbReference type="InterPro" id="IPR037460">
    <property type="entry name" value="SEST-like"/>
</dbReference>
<dbReference type="InterPro" id="IPR036514">
    <property type="entry name" value="SGNH_hydro_sf"/>
</dbReference>
<accession>A0A1Q8CRV1</accession>
<evidence type="ECO:0000313" key="5">
    <source>
        <dbReference type="Proteomes" id="UP000185596"/>
    </source>
</evidence>
<feature type="disulfide bond" evidence="2">
    <location>
        <begin position="47"/>
        <end position="76"/>
    </location>
</feature>
<dbReference type="GO" id="GO:0016788">
    <property type="term" value="F:hydrolase activity, acting on ester bonds"/>
    <property type="evidence" value="ECO:0007669"/>
    <property type="project" value="InterPro"/>
</dbReference>
<feature type="active site" description="Nucleophile" evidence="1">
    <location>
        <position position="27"/>
    </location>
</feature>
<dbReference type="AlphaFoldDB" id="A0A1Q8CRV1"/>
<dbReference type="InterPro" id="IPR013830">
    <property type="entry name" value="SGNH_hydro"/>
</dbReference>
<keyword evidence="2" id="KW-1015">Disulfide bond</keyword>
<organism evidence="4 5">
    <name type="scientific">Actinophytocola xanthii</name>
    <dbReference type="NCBI Taxonomy" id="1912961"/>
    <lineage>
        <taxon>Bacteria</taxon>
        <taxon>Bacillati</taxon>
        <taxon>Actinomycetota</taxon>
        <taxon>Actinomycetes</taxon>
        <taxon>Pseudonocardiales</taxon>
        <taxon>Pseudonocardiaceae</taxon>
    </lineage>
</organism>
<reference evidence="4 5" key="1">
    <citation type="submission" date="2016-12" db="EMBL/GenBank/DDBJ databases">
        <title>The draft genome sequence of Actinophytocola sp. 11-183.</title>
        <authorList>
            <person name="Wang W."/>
            <person name="Yuan L."/>
        </authorList>
    </citation>
    <scope>NUCLEOTIDE SEQUENCE [LARGE SCALE GENOMIC DNA]</scope>
    <source>
        <strain evidence="4 5">11-183</strain>
    </source>
</reference>
<dbReference type="Proteomes" id="UP000185596">
    <property type="component" value="Unassembled WGS sequence"/>
</dbReference>
<keyword evidence="5" id="KW-1185">Reference proteome</keyword>
<comment type="caution">
    <text evidence="4">The sequence shown here is derived from an EMBL/GenBank/DDBJ whole genome shotgun (WGS) entry which is preliminary data.</text>
</comment>
<name>A0A1Q8CRV1_9PSEU</name>
<evidence type="ECO:0000259" key="3">
    <source>
        <dbReference type="Pfam" id="PF13472"/>
    </source>
</evidence>
<dbReference type="EMBL" id="MSIE01000021">
    <property type="protein sequence ID" value="OLF17088.1"/>
    <property type="molecule type" value="Genomic_DNA"/>
</dbReference>
<dbReference type="SUPFAM" id="SSF52266">
    <property type="entry name" value="SGNH hydrolase"/>
    <property type="match status" value="1"/>
</dbReference>
<evidence type="ECO:0000256" key="2">
    <source>
        <dbReference type="PIRSR" id="PIRSR637460-2"/>
    </source>
</evidence>
<proteinExistence type="predicted"/>
<dbReference type="GO" id="GO:0006629">
    <property type="term" value="P:lipid metabolic process"/>
    <property type="evidence" value="ECO:0007669"/>
    <property type="project" value="TreeGrafter"/>
</dbReference>
<dbReference type="CDD" id="cd01823">
    <property type="entry name" value="SEST_like"/>
    <property type="match status" value="1"/>
</dbReference>
<feature type="active site" evidence="1">
    <location>
        <position position="267"/>
    </location>
</feature>
<dbReference type="PANTHER" id="PTHR37981:SF1">
    <property type="entry name" value="SGNH HYDROLASE-TYPE ESTERASE DOMAIN-CONTAINING PROTEIN"/>
    <property type="match status" value="1"/>
</dbReference>
<evidence type="ECO:0000256" key="1">
    <source>
        <dbReference type="PIRSR" id="PIRSR637460-1"/>
    </source>
</evidence>
<gene>
    <name evidence="4" type="ORF">BU204_13430</name>
</gene>
<dbReference type="STRING" id="1912961.BU204_13430"/>
<sequence>MGASAPAQADTKQARPTTLNVVAMGDSYASGTGAGDYKDGTGVPNGCWRSSNSYSETLVERMRAAGVSVSFKNVSCSGAATTNMITSFKGQPPQLKALTKDTDLVFLTIGTSDVDFAGYGAQCIAADCSGPAAQEMLSRMPRMGDYVLSLMIKIKAYSPKATIVLTGYGSQLTEGANAPGIPLDPICEPQYFSSQERIDGNAVARALDANLRHAAEHAGATFVSPYVDSVNLHPSFEGHSLCESTEPYYRGLEALAPGQEGMEAVLHLNASGQEALADLIQGEFVR</sequence>
<evidence type="ECO:0000313" key="4">
    <source>
        <dbReference type="EMBL" id="OLF17088.1"/>
    </source>
</evidence>
<dbReference type="Gene3D" id="3.40.50.1110">
    <property type="entry name" value="SGNH hydrolase"/>
    <property type="match status" value="1"/>
</dbReference>
<feature type="disulfide bond" evidence="2">
    <location>
        <begin position="123"/>
        <end position="128"/>
    </location>
</feature>